<dbReference type="AlphaFoldDB" id="A0A0A9D745"/>
<dbReference type="PANTHER" id="PTHR21669:SF28">
    <property type="entry name" value="YEMANUCLEIN"/>
    <property type="match status" value="1"/>
</dbReference>
<dbReference type="GO" id="GO:0006325">
    <property type="term" value="P:chromatin organization"/>
    <property type="evidence" value="ECO:0007669"/>
    <property type="project" value="TreeGrafter"/>
</dbReference>
<dbReference type="PANTHER" id="PTHR21669">
    <property type="entry name" value="CAPZ-INTERACTING PROTEIN AND RELATED PROTEINS"/>
    <property type="match status" value="1"/>
</dbReference>
<name>A0A0A9D745_ARUDO</name>
<reference evidence="1" key="2">
    <citation type="journal article" date="2015" name="Data Brief">
        <title>Shoot transcriptome of the giant reed, Arundo donax.</title>
        <authorList>
            <person name="Barrero R.A."/>
            <person name="Guerrero F.D."/>
            <person name="Moolhuijzen P."/>
            <person name="Goolsby J.A."/>
            <person name="Tidwell J."/>
            <person name="Bellgard S.E."/>
            <person name="Bellgard M.I."/>
        </authorList>
    </citation>
    <scope>NUCLEOTIDE SEQUENCE</scope>
    <source>
        <tissue evidence="1">Shoot tissue taken approximately 20 cm above the soil surface</tissue>
    </source>
</reference>
<proteinExistence type="predicted"/>
<sequence length="99" mass="11440">MEINEMIKARMAAKSKVNEQQDGSADDFRVANDERRALKGKSVMDTALEDRICDLYDLYVEGMDEDKGPQSRKLYVEVLIPKLLFFSHFGFFIKRFVGI</sequence>
<accession>A0A0A9D745</accession>
<reference evidence="1" key="1">
    <citation type="submission" date="2014-09" db="EMBL/GenBank/DDBJ databases">
        <authorList>
            <person name="Magalhaes I.L.F."/>
            <person name="Oliveira U."/>
            <person name="Santos F.R."/>
            <person name="Vidigal T.H.D.A."/>
            <person name="Brescovit A.D."/>
            <person name="Santos A.J."/>
        </authorList>
    </citation>
    <scope>NUCLEOTIDE SEQUENCE</scope>
    <source>
        <tissue evidence="1">Shoot tissue taken approximately 20 cm above the soil surface</tissue>
    </source>
</reference>
<dbReference type="GO" id="GO:0005634">
    <property type="term" value="C:nucleus"/>
    <property type="evidence" value="ECO:0007669"/>
    <property type="project" value="TreeGrafter"/>
</dbReference>
<protein>
    <submittedName>
        <fullName evidence="1">Uncharacterized protein</fullName>
    </submittedName>
</protein>
<evidence type="ECO:0000313" key="1">
    <source>
        <dbReference type="EMBL" id="JAD83591.1"/>
    </source>
</evidence>
<dbReference type="EMBL" id="GBRH01214304">
    <property type="protein sequence ID" value="JAD83591.1"/>
    <property type="molecule type" value="Transcribed_RNA"/>
</dbReference>
<organism evidence="1">
    <name type="scientific">Arundo donax</name>
    <name type="common">Giant reed</name>
    <name type="synonym">Donax arundinaceus</name>
    <dbReference type="NCBI Taxonomy" id="35708"/>
    <lineage>
        <taxon>Eukaryota</taxon>
        <taxon>Viridiplantae</taxon>
        <taxon>Streptophyta</taxon>
        <taxon>Embryophyta</taxon>
        <taxon>Tracheophyta</taxon>
        <taxon>Spermatophyta</taxon>
        <taxon>Magnoliopsida</taxon>
        <taxon>Liliopsida</taxon>
        <taxon>Poales</taxon>
        <taxon>Poaceae</taxon>
        <taxon>PACMAD clade</taxon>
        <taxon>Arundinoideae</taxon>
        <taxon>Arundineae</taxon>
        <taxon>Arundo</taxon>
    </lineage>
</organism>